<comment type="similarity">
    <text evidence="2">Belongs to the GerABKC lipoprotein family.</text>
</comment>
<comment type="subcellular location">
    <subcellularLocation>
        <location evidence="1">Membrane</location>
        <topology evidence="1">Lipid-anchor</topology>
    </subcellularLocation>
</comment>
<evidence type="ECO:0000313" key="11">
    <source>
        <dbReference type="Proteomes" id="UP000682134"/>
    </source>
</evidence>
<dbReference type="PANTHER" id="PTHR35789">
    <property type="entry name" value="SPORE GERMINATION PROTEIN B3"/>
    <property type="match status" value="1"/>
</dbReference>
<evidence type="ECO:0000259" key="8">
    <source>
        <dbReference type="Pfam" id="PF05504"/>
    </source>
</evidence>
<dbReference type="AlphaFoldDB" id="A0A940SGV4"/>
<keyword evidence="5" id="KW-0472">Membrane</keyword>
<keyword evidence="4" id="KW-0732">Signal</keyword>
<dbReference type="PANTHER" id="PTHR35789:SF1">
    <property type="entry name" value="SPORE GERMINATION PROTEIN B3"/>
    <property type="match status" value="1"/>
</dbReference>
<evidence type="ECO:0000259" key="9">
    <source>
        <dbReference type="Pfam" id="PF25198"/>
    </source>
</evidence>
<evidence type="ECO:0000256" key="2">
    <source>
        <dbReference type="ARBA" id="ARBA00007886"/>
    </source>
</evidence>
<dbReference type="GO" id="GO:0009847">
    <property type="term" value="P:spore germination"/>
    <property type="evidence" value="ECO:0007669"/>
    <property type="project" value="InterPro"/>
</dbReference>
<feature type="domain" description="Spore germination GerAC-like C-terminal" evidence="8">
    <location>
        <begin position="256"/>
        <end position="415"/>
    </location>
</feature>
<dbReference type="Pfam" id="PF25198">
    <property type="entry name" value="Spore_GerAC_N"/>
    <property type="match status" value="1"/>
</dbReference>
<evidence type="ECO:0000256" key="6">
    <source>
        <dbReference type="ARBA" id="ARBA00023139"/>
    </source>
</evidence>
<dbReference type="InterPro" id="IPR046953">
    <property type="entry name" value="Spore_GerAC-like_C"/>
</dbReference>
<dbReference type="Gene3D" id="3.30.300.210">
    <property type="entry name" value="Nutrient germinant receptor protein C, domain 3"/>
    <property type="match status" value="1"/>
</dbReference>
<dbReference type="NCBIfam" id="TIGR02887">
    <property type="entry name" value="spore_ger_x_C"/>
    <property type="match status" value="1"/>
</dbReference>
<keyword evidence="11" id="KW-1185">Reference proteome</keyword>
<protein>
    <submittedName>
        <fullName evidence="10">Ger(X)C family spore germination protein</fullName>
    </submittedName>
</protein>
<dbReference type="EMBL" id="JAGIYQ010000005">
    <property type="protein sequence ID" value="MBP0725507.1"/>
    <property type="molecule type" value="Genomic_DNA"/>
</dbReference>
<evidence type="ECO:0000256" key="3">
    <source>
        <dbReference type="ARBA" id="ARBA00022544"/>
    </source>
</evidence>
<dbReference type="GO" id="GO:0016020">
    <property type="term" value="C:membrane"/>
    <property type="evidence" value="ECO:0007669"/>
    <property type="project" value="UniProtKB-SubCell"/>
</dbReference>
<evidence type="ECO:0000256" key="5">
    <source>
        <dbReference type="ARBA" id="ARBA00023136"/>
    </source>
</evidence>
<sequence>MVINFLLHLCNNSLPTTYKGNRFNKIFYCIFQFSCNLRFFLSYFIDVCTNKKKAGLVILSFSITGVTLLLSGCTFKDIDKRAFVTSIGIDQSEKSDKKYNVMIKVAIPSGDPKSPESNFIILSTNTDSITDGLRQMKSQIDKELVYGHNKTILIGEKIAKSDIQPILEYFVRRPDFQKTSYISVAKPNILEVLNFKPQKENVAGSFLNSIFEYSKMESPYINTLCLFDAYRRETEDGINIAMPIIEATKKKIKVNQMALFNKNKMLLELNPKESETFRLLTTGIYNGSLKVRNKNGLYAIDLKRAKAKYKLIVKNKTLGAFYTIKIKAIIEEKINGIGEIKDNEIAVIRKQVEDKINAETEVLLTKIKNQNIDPIGFGLRFLSRGSGDRKEVSWSKMYTNLSFNIKSNVEIQGTGLIH</sequence>
<keyword evidence="7" id="KW-0449">Lipoprotein</keyword>
<evidence type="ECO:0000313" key="10">
    <source>
        <dbReference type="EMBL" id="MBP0725507.1"/>
    </source>
</evidence>
<accession>A0A940SGV4</accession>
<gene>
    <name evidence="10" type="ORF">J5Y03_09930</name>
</gene>
<dbReference type="InterPro" id="IPR057336">
    <property type="entry name" value="GerAC_N"/>
</dbReference>
<proteinExistence type="inferred from homology"/>
<feature type="domain" description="Spore germination protein N-terminal" evidence="9">
    <location>
        <begin position="76"/>
        <end position="246"/>
    </location>
</feature>
<dbReference type="Proteomes" id="UP000682134">
    <property type="component" value="Unassembled WGS sequence"/>
</dbReference>
<evidence type="ECO:0000256" key="4">
    <source>
        <dbReference type="ARBA" id="ARBA00022729"/>
    </source>
</evidence>
<name>A0A940SGV4_9BACI</name>
<dbReference type="Pfam" id="PF05504">
    <property type="entry name" value="Spore_GerAC"/>
    <property type="match status" value="1"/>
</dbReference>
<comment type="caution">
    <text evidence="10">The sequence shown here is derived from an EMBL/GenBank/DDBJ whole genome shotgun (WGS) entry which is preliminary data.</text>
</comment>
<evidence type="ECO:0000256" key="1">
    <source>
        <dbReference type="ARBA" id="ARBA00004635"/>
    </source>
</evidence>
<reference evidence="10" key="1">
    <citation type="submission" date="2021-04" db="EMBL/GenBank/DDBJ databases">
        <title>Genome seq and assembly of Bacillus sp.</title>
        <authorList>
            <person name="Chhetri G."/>
        </authorList>
    </citation>
    <scope>NUCLEOTIDE SEQUENCE</scope>
    <source>
        <strain evidence="10">RG28</strain>
    </source>
</reference>
<dbReference type="InterPro" id="IPR008844">
    <property type="entry name" value="Spore_GerAC-like"/>
</dbReference>
<keyword evidence="6" id="KW-0564">Palmitate</keyword>
<organism evidence="10 11">
    <name type="scientific">Gottfriedia endophytica</name>
    <dbReference type="NCBI Taxonomy" id="2820819"/>
    <lineage>
        <taxon>Bacteria</taxon>
        <taxon>Bacillati</taxon>
        <taxon>Bacillota</taxon>
        <taxon>Bacilli</taxon>
        <taxon>Bacillales</taxon>
        <taxon>Bacillaceae</taxon>
        <taxon>Gottfriedia</taxon>
    </lineage>
</organism>
<evidence type="ECO:0000256" key="7">
    <source>
        <dbReference type="ARBA" id="ARBA00023288"/>
    </source>
</evidence>
<keyword evidence="3" id="KW-0309">Germination</keyword>
<dbReference type="InterPro" id="IPR038501">
    <property type="entry name" value="Spore_GerAC_C_sf"/>
</dbReference>